<evidence type="ECO:0000256" key="3">
    <source>
        <dbReference type="ARBA" id="ARBA00022989"/>
    </source>
</evidence>
<comment type="subcellular location">
    <subcellularLocation>
        <location evidence="1">Membrane</location>
        <topology evidence="1">Multi-pass membrane protein</topology>
    </subcellularLocation>
</comment>
<dbReference type="Proteomes" id="UP000608579">
    <property type="component" value="Unassembled WGS sequence"/>
</dbReference>
<feature type="coiled-coil region" evidence="5">
    <location>
        <begin position="42"/>
        <end position="81"/>
    </location>
</feature>
<name>A0A832ZX13_CALS0</name>
<comment type="caution">
    <text evidence="7">The sequence shown here is derived from an EMBL/GenBank/DDBJ whole genome shotgun (WGS) entry which is preliminary data.</text>
</comment>
<accession>A0A832ZX13</accession>
<evidence type="ECO:0000256" key="6">
    <source>
        <dbReference type="SAM" id="Phobius"/>
    </source>
</evidence>
<keyword evidence="4 6" id="KW-0472">Membrane</keyword>
<dbReference type="PANTHER" id="PTHR42198:SF1">
    <property type="entry name" value="INTEGRAL MEMBRANE PROTEIN"/>
    <property type="match status" value="1"/>
</dbReference>
<dbReference type="GO" id="GO:0016020">
    <property type="term" value="C:membrane"/>
    <property type="evidence" value="ECO:0007669"/>
    <property type="project" value="UniProtKB-SubCell"/>
</dbReference>
<dbReference type="PANTHER" id="PTHR42198">
    <property type="entry name" value="INTEGRAL MEMBRANE PROTEIN"/>
    <property type="match status" value="1"/>
</dbReference>
<keyword evidence="2 6" id="KW-0812">Transmembrane</keyword>
<dbReference type="EMBL" id="DQVM01000113">
    <property type="protein sequence ID" value="HIQ30081.1"/>
    <property type="molecule type" value="Genomic_DNA"/>
</dbReference>
<feature type="transmembrane region" description="Helical" evidence="6">
    <location>
        <begin position="134"/>
        <end position="154"/>
    </location>
</feature>
<evidence type="ECO:0000256" key="5">
    <source>
        <dbReference type="SAM" id="Coils"/>
    </source>
</evidence>
<feature type="transmembrane region" description="Helical" evidence="6">
    <location>
        <begin position="83"/>
        <end position="105"/>
    </location>
</feature>
<feature type="transmembrane region" description="Helical" evidence="6">
    <location>
        <begin position="6"/>
        <end position="26"/>
    </location>
</feature>
<dbReference type="AlphaFoldDB" id="A0A832ZX13"/>
<evidence type="ECO:0000256" key="1">
    <source>
        <dbReference type="ARBA" id="ARBA00004141"/>
    </source>
</evidence>
<proteinExistence type="predicted"/>
<gene>
    <name evidence="7" type="ORF">EYH45_05910</name>
</gene>
<sequence>MRSSMLVDMLSIMGMAGLLAFITLAIRKAVLKREDMEKMAEIQAYQRELLNAKRKNDQKTIQKLEKKKEYIQKLNAEVSKKNMIVMFASLIIFFTFYPLAAGFFITPDGQPKTIGYMPSGLDIPFIASEGKLQFYGWFILSFFAVNSPLAKLLGISFSVSEVGKHAEKNVKDKKQETGKR</sequence>
<evidence type="ECO:0000313" key="7">
    <source>
        <dbReference type="EMBL" id="HIQ30081.1"/>
    </source>
</evidence>
<evidence type="ECO:0000256" key="4">
    <source>
        <dbReference type="ARBA" id="ARBA00023136"/>
    </source>
</evidence>
<keyword evidence="3 6" id="KW-1133">Transmembrane helix</keyword>
<keyword evidence="5" id="KW-0175">Coiled coil</keyword>
<organism evidence="7 8">
    <name type="scientific">Caldiarchaeum subterraneum</name>
    <dbReference type="NCBI Taxonomy" id="311458"/>
    <lineage>
        <taxon>Archaea</taxon>
        <taxon>Nitrososphaerota</taxon>
        <taxon>Candidatus Caldarchaeales</taxon>
        <taxon>Candidatus Caldarchaeaceae</taxon>
        <taxon>Candidatus Caldarchaeum</taxon>
    </lineage>
</organism>
<dbReference type="InterPro" id="IPR038978">
    <property type="entry name" value="MJ0935"/>
</dbReference>
<evidence type="ECO:0000256" key="2">
    <source>
        <dbReference type="ARBA" id="ARBA00022692"/>
    </source>
</evidence>
<evidence type="ECO:0000313" key="8">
    <source>
        <dbReference type="Proteomes" id="UP000608579"/>
    </source>
</evidence>
<protein>
    <submittedName>
        <fullName evidence="7">DUF106 domain-containing protein</fullName>
    </submittedName>
</protein>
<dbReference type="InterPro" id="IPR002809">
    <property type="entry name" value="EMC3/TMCO1"/>
</dbReference>
<dbReference type="SMART" id="SM01415">
    <property type="entry name" value="DUF106"/>
    <property type="match status" value="1"/>
</dbReference>
<reference evidence="7" key="1">
    <citation type="journal article" date="2020" name="ISME J.">
        <title>Gammaproteobacteria mediating utilization of methyl-, sulfur- and petroleum organic compounds in deep ocean hydrothermal plumes.</title>
        <authorList>
            <person name="Zhou Z."/>
            <person name="Liu Y."/>
            <person name="Pan J."/>
            <person name="Cron B.R."/>
            <person name="Toner B.M."/>
            <person name="Anantharaman K."/>
            <person name="Breier J.A."/>
            <person name="Dick G.J."/>
            <person name="Li M."/>
        </authorList>
    </citation>
    <scope>NUCLEOTIDE SEQUENCE</scope>
    <source>
        <strain evidence="7">SZUA-1515</strain>
    </source>
</reference>